<gene>
    <name evidence="1" type="ORF">B296_00013981</name>
</gene>
<organism evidence="1 2">
    <name type="scientific">Ensete ventricosum</name>
    <name type="common">Abyssinian banana</name>
    <name type="synonym">Musa ensete</name>
    <dbReference type="NCBI Taxonomy" id="4639"/>
    <lineage>
        <taxon>Eukaryota</taxon>
        <taxon>Viridiplantae</taxon>
        <taxon>Streptophyta</taxon>
        <taxon>Embryophyta</taxon>
        <taxon>Tracheophyta</taxon>
        <taxon>Spermatophyta</taxon>
        <taxon>Magnoliopsida</taxon>
        <taxon>Liliopsida</taxon>
        <taxon>Zingiberales</taxon>
        <taxon>Musaceae</taxon>
        <taxon>Ensete</taxon>
    </lineage>
</organism>
<evidence type="ECO:0000313" key="1">
    <source>
        <dbReference type="EMBL" id="RRT75837.1"/>
    </source>
</evidence>
<protein>
    <submittedName>
        <fullName evidence="1">Uncharacterized protein</fullName>
    </submittedName>
</protein>
<comment type="caution">
    <text evidence="1">The sequence shown here is derived from an EMBL/GenBank/DDBJ whole genome shotgun (WGS) entry which is preliminary data.</text>
</comment>
<sequence>MKRSYRLDMDLGSNLGIGPRFWTIRWELAGSLLGLHQRIGKISRNTLDTLEEDHKTHRRKCWRLWDYWTAVELPRSVAEPPVPWFQGYFRQLHYGACG</sequence>
<name>A0A427AHV4_ENSVE</name>
<reference evidence="1 2" key="1">
    <citation type="journal article" date="2014" name="Agronomy (Basel)">
        <title>A Draft Genome Sequence for Ensete ventricosum, the Drought-Tolerant Tree Against Hunger.</title>
        <authorList>
            <person name="Harrison J."/>
            <person name="Moore K.A."/>
            <person name="Paszkiewicz K."/>
            <person name="Jones T."/>
            <person name="Grant M."/>
            <person name="Ambacheew D."/>
            <person name="Muzemil S."/>
            <person name="Studholme D.J."/>
        </authorList>
    </citation>
    <scope>NUCLEOTIDE SEQUENCE [LARGE SCALE GENOMIC DNA]</scope>
</reference>
<dbReference type="EMBL" id="AMZH03002363">
    <property type="protein sequence ID" value="RRT75837.1"/>
    <property type="molecule type" value="Genomic_DNA"/>
</dbReference>
<proteinExistence type="predicted"/>
<dbReference type="Proteomes" id="UP000287651">
    <property type="component" value="Unassembled WGS sequence"/>
</dbReference>
<dbReference type="AlphaFoldDB" id="A0A427AHV4"/>
<accession>A0A427AHV4</accession>
<evidence type="ECO:0000313" key="2">
    <source>
        <dbReference type="Proteomes" id="UP000287651"/>
    </source>
</evidence>